<feature type="compositionally biased region" description="Basic residues" evidence="5">
    <location>
        <begin position="892"/>
        <end position="902"/>
    </location>
</feature>
<sequence>MSSNRSWISRPNQRGVNGLSQEFLNGINEFINFAERNCKEADGRIRCPCYTCCNSTLKSLDEVRFDIVSNGFLPNYTYWDSHGEGDEDLYSSESDEVHYSGSFVHIPSKTYTSTTSKLFKDVDLQNMSVNDVKNFLGDIIGEWDSLFYKNMHNGAMKLLSPESKSVMLELADGENRCVELYVYHLPVNQFNWEDGESYNENENEGNNVDNSEFVESNNDDNDIFIEGNNDFNSGSENVLRDEDRDWSDEEFMEIRKNCREEILRINAYEKEANYENEGNGEDSDGLHSSEGYKYAFSSEESDEEVCYATPPPDVGKVKHVNEVFNVNTGGKDIKLKAGLLFSNKKAFKDSLRSSSMDSGRPNKYLHNDKKKKRIQVVCASGCPFKMWASYIENIDRWQIKTIVSEHNCVWNYKNKHVSIQFLVEQYGDRIRRNPNWKLVEMQDEFKRVLKVDVCEAKCSRVRQKALSGVEDKMKEHYEKVRRFAGEILHKDLELGYGFRKTLISDQQKGLDKAIRELLPQVEHRFCTRHLLSNLSKVYPSSLVSNAFWKASTATHPQAFKRAFKELERASKGAWEKMNGLPPGAWSKAYFGTHSNTNSTENNISECFNSWILKARYMPLIDMLLEIHDMIMTRLHQNRDIMARRNCVIVPRIKKILDEAIKEFVGYKVLWDGRDTYVVKGHGGSVSVNLKDRTCACRVWDLTGVPCCHVVTVIQESRQNPLDFVAKWFTKETYMRTYSNCLEVIRGEEFWEDVEGDTVHPPLIVKKLRGRPKTQRRREDKPVDDQPQQPKQKRQKKNKKQGSDDLEKEVTDEIQRQGMEKSTGGDDLMNEATREVEEQTQGLDEVEHSIQIEQQIQTEPNKRMRFMPTPSLRQHRGTGCTPPASTPPASNTRSRKMTSRKKGSTQSKSVKAFAPPRQKK</sequence>
<reference evidence="7" key="1">
    <citation type="submission" date="2023-02" db="EMBL/GenBank/DDBJ databases">
        <title>Genome of toxic invasive species Heracleum sosnowskyi carries increased number of genes despite the absence of recent whole-genome duplications.</title>
        <authorList>
            <person name="Schelkunov M."/>
            <person name="Shtratnikova V."/>
            <person name="Makarenko M."/>
            <person name="Klepikova A."/>
            <person name="Omelchenko D."/>
            <person name="Novikova G."/>
            <person name="Obukhova E."/>
            <person name="Bogdanov V."/>
            <person name="Penin A."/>
            <person name="Logacheva M."/>
        </authorList>
    </citation>
    <scope>NUCLEOTIDE SEQUENCE</scope>
    <source>
        <strain evidence="7">Hsosn_3</strain>
        <tissue evidence="7">Leaf</tissue>
    </source>
</reference>
<dbReference type="Pfam" id="PF13963">
    <property type="entry name" value="Transpos_assoc"/>
    <property type="match status" value="1"/>
</dbReference>
<feature type="compositionally biased region" description="Basic and acidic residues" evidence="5">
    <location>
        <begin position="800"/>
        <end position="818"/>
    </location>
</feature>
<feature type="region of interest" description="Disordered" evidence="5">
    <location>
        <begin position="195"/>
        <end position="214"/>
    </location>
</feature>
<organism evidence="7 8">
    <name type="scientific">Heracleum sosnowskyi</name>
    <dbReference type="NCBI Taxonomy" id="360622"/>
    <lineage>
        <taxon>Eukaryota</taxon>
        <taxon>Viridiplantae</taxon>
        <taxon>Streptophyta</taxon>
        <taxon>Embryophyta</taxon>
        <taxon>Tracheophyta</taxon>
        <taxon>Spermatophyta</taxon>
        <taxon>Magnoliopsida</taxon>
        <taxon>eudicotyledons</taxon>
        <taxon>Gunneridae</taxon>
        <taxon>Pentapetalae</taxon>
        <taxon>asterids</taxon>
        <taxon>campanulids</taxon>
        <taxon>Apiales</taxon>
        <taxon>Apiaceae</taxon>
        <taxon>Apioideae</taxon>
        <taxon>apioid superclade</taxon>
        <taxon>Tordylieae</taxon>
        <taxon>Tordyliinae</taxon>
        <taxon>Heracleum</taxon>
    </lineage>
</organism>
<dbReference type="Proteomes" id="UP001237642">
    <property type="component" value="Unassembled WGS sequence"/>
</dbReference>
<dbReference type="PROSITE" id="PS50966">
    <property type="entry name" value="ZF_SWIM"/>
    <property type="match status" value="1"/>
</dbReference>
<feature type="region of interest" description="Disordered" evidence="5">
    <location>
        <begin position="853"/>
        <end position="919"/>
    </location>
</feature>
<protein>
    <recommendedName>
        <fullName evidence="6">SWIM-type domain-containing protein</fullName>
    </recommendedName>
</protein>
<dbReference type="AlphaFoldDB" id="A0AAD8MGF7"/>
<name>A0AAD8MGF7_9APIA</name>
<evidence type="ECO:0000256" key="1">
    <source>
        <dbReference type="ARBA" id="ARBA00022723"/>
    </source>
</evidence>
<gene>
    <name evidence="7" type="ORF">POM88_037991</name>
</gene>
<dbReference type="InterPro" id="IPR006564">
    <property type="entry name" value="Znf_PMZ"/>
</dbReference>
<evidence type="ECO:0000256" key="5">
    <source>
        <dbReference type="SAM" id="MobiDB-lite"/>
    </source>
</evidence>
<proteinExistence type="predicted"/>
<accession>A0AAD8MGF7</accession>
<dbReference type="PANTHER" id="PTHR31973">
    <property type="entry name" value="POLYPROTEIN, PUTATIVE-RELATED"/>
    <property type="match status" value="1"/>
</dbReference>
<dbReference type="PANTHER" id="PTHR31973:SF187">
    <property type="entry name" value="MUTATOR TRANSPOSASE MUDRA PROTEIN"/>
    <property type="match status" value="1"/>
</dbReference>
<feature type="compositionally biased region" description="Basic residues" evidence="5">
    <location>
        <begin position="765"/>
        <end position="775"/>
    </location>
</feature>
<feature type="region of interest" description="Disordered" evidence="5">
    <location>
        <begin position="762"/>
        <end position="827"/>
    </location>
</feature>
<keyword evidence="1" id="KW-0479">Metal-binding</keyword>
<evidence type="ECO:0000259" key="6">
    <source>
        <dbReference type="PROSITE" id="PS50966"/>
    </source>
</evidence>
<keyword evidence="2 4" id="KW-0863">Zinc-finger</keyword>
<feature type="compositionally biased region" description="Low complexity" evidence="5">
    <location>
        <begin position="880"/>
        <end position="889"/>
    </location>
</feature>
<dbReference type="SMART" id="SM00575">
    <property type="entry name" value="ZnF_PMZ"/>
    <property type="match status" value="1"/>
</dbReference>
<dbReference type="Pfam" id="PF04434">
    <property type="entry name" value="SWIM"/>
    <property type="match status" value="1"/>
</dbReference>
<feature type="compositionally biased region" description="Basic residues" evidence="5">
    <location>
        <begin position="790"/>
        <end position="799"/>
    </location>
</feature>
<comment type="caution">
    <text evidence="7">The sequence shown here is derived from an EMBL/GenBank/DDBJ whole genome shotgun (WGS) entry which is preliminary data.</text>
</comment>
<dbReference type="GO" id="GO:0008270">
    <property type="term" value="F:zinc ion binding"/>
    <property type="evidence" value="ECO:0007669"/>
    <property type="project" value="UniProtKB-KW"/>
</dbReference>
<evidence type="ECO:0000256" key="3">
    <source>
        <dbReference type="ARBA" id="ARBA00022833"/>
    </source>
</evidence>
<reference evidence="7" key="2">
    <citation type="submission" date="2023-05" db="EMBL/GenBank/DDBJ databases">
        <authorList>
            <person name="Schelkunov M.I."/>
        </authorList>
    </citation>
    <scope>NUCLEOTIDE SEQUENCE</scope>
    <source>
        <strain evidence="7">Hsosn_3</strain>
        <tissue evidence="7">Leaf</tissue>
    </source>
</reference>
<dbReference type="InterPro" id="IPR007527">
    <property type="entry name" value="Znf_SWIM"/>
</dbReference>
<dbReference type="EMBL" id="JAUIZM010000008">
    <property type="protein sequence ID" value="KAK1371899.1"/>
    <property type="molecule type" value="Genomic_DNA"/>
</dbReference>
<dbReference type="InterPro" id="IPR029480">
    <property type="entry name" value="Transpos_assoc"/>
</dbReference>
<evidence type="ECO:0000256" key="4">
    <source>
        <dbReference type="PROSITE-ProRule" id="PRU00325"/>
    </source>
</evidence>
<keyword evidence="8" id="KW-1185">Reference proteome</keyword>
<keyword evidence="3" id="KW-0862">Zinc</keyword>
<evidence type="ECO:0000256" key="2">
    <source>
        <dbReference type="ARBA" id="ARBA00022771"/>
    </source>
</evidence>
<evidence type="ECO:0000313" key="7">
    <source>
        <dbReference type="EMBL" id="KAK1371899.1"/>
    </source>
</evidence>
<evidence type="ECO:0000313" key="8">
    <source>
        <dbReference type="Proteomes" id="UP001237642"/>
    </source>
</evidence>
<feature type="domain" description="SWIM-type" evidence="6">
    <location>
        <begin position="685"/>
        <end position="717"/>
    </location>
</feature>